<dbReference type="InterPro" id="IPR044922">
    <property type="entry name" value="DUF2063_N_sf"/>
</dbReference>
<dbReference type="RefSeq" id="WP_005016932.1">
    <property type="nucleotide sequence ID" value="NZ_JFZZ01000136.1"/>
</dbReference>
<comment type="caution">
    <text evidence="2">The sequence shown here is derived from an EMBL/GenBank/DDBJ whole genome shotgun (WGS) entry which is preliminary data.</text>
</comment>
<dbReference type="PATRIC" id="fig|1331206.3.peg.3208"/>
<proteinExistence type="predicted"/>
<dbReference type="AlphaFoldDB" id="A0A158M1R0"/>
<sequence>MSAAFYDYVRGLTDRVPPGYSVAGMRVYRYLVYLGASQMVEASFPGLRQGLGEPAWRALIEGFVRQSAWTSHFYGDLQHEFREFLARTTA</sequence>
<organism evidence="2 3">
    <name type="scientific">Bordetella holmesii CDC-H585-BH</name>
    <dbReference type="NCBI Taxonomy" id="1331206"/>
    <lineage>
        <taxon>Bacteria</taxon>
        <taxon>Pseudomonadati</taxon>
        <taxon>Pseudomonadota</taxon>
        <taxon>Betaproteobacteria</taxon>
        <taxon>Burkholderiales</taxon>
        <taxon>Alcaligenaceae</taxon>
        <taxon>Bordetella</taxon>
    </lineage>
</organism>
<dbReference type="EMBL" id="JFZZ01000136">
    <property type="protein sequence ID" value="KAK87388.1"/>
    <property type="molecule type" value="Genomic_DNA"/>
</dbReference>
<dbReference type="Gene3D" id="1.10.150.690">
    <property type="entry name" value="DUF2063"/>
    <property type="match status" value="1"/>
</dbReference>
<accession>A0A158M1R0</accession>
<reference evidence="2 3" key="1">
    <citation type="submission" date="2014-03" db="EMBL/GenBank/DDBJ databases">
        <title>Genome sequence of Bordetella holmseii.</title>
        <authorList>
            <person name="Harvill E."/>
            <person name="Goodfield L.L."/>
            <person name="Ivanov Y."/>
            <person name="Meyer J.A."/>
            <person name="Newth C."/>
            <person name="Cassiday P."/>
            <person name="Tondella M.L."/>
            <person name="Liao P."/>
            <person name="Zimmerman J."/>
            <person name="Meert K."/>
            <person name="Wessel D."/>
            <person name="Berger J."/>
            <person name="Dean J.M."/>
            <person name="Holubkov R."/>
            <person name="Burr J."/>
            <person name="Liu T."/>
            <person name="Brinkac L.M."/>
            <person name="Sanka R."/>
            <person name="Kim M."/>
            <person name="Losada L."/>
        </authorList>
    </citation>
    <scope>NUCLEOTIDE SEQUENCE [LARGE SCALE GENOMIC DNA]</scope>
    <source>
        <strain evidence="2 3">CDC-H585-BH</strain>
    </source>
</reference>
<dbReference type="Pfam" id="PF09836">
    <property type="entry name" value="DUF2063"/>
    <property type="match status" value="1"/>
</dbReference>
<evidence type="ECO:0000313" key="3">
    <source>
        <dbReference type="Proteomes" id="UP000026682"/>
    </source>
</evidence>
<dbReference type="STRING" id="35814.BBB42_17380"/>
<gene>
    <name evidence="2" type="ORF">L497_2911</name>
</gene>
<dbReference type="GeneID" id="93121924"/>
<dbReference type="Proteomes" id="UP000026682">
    <property type="component" value="Unassembled WGS sequence"/>
</dbReference>
<protein>
    <submittedName>
        <fullName evidence="2">PF09836 family protein</fullName>
    </submittedName>
</protein>
<evidence type="ECO:0000313" key="2">
    <source>
        <dbReference type="EMBL" id="KAK87388.1"/>
    </source>
</evidence>
<name>A0A158M1R0_9BORD</name>
<evidence type="ECO:0000259" key="1">
    <source>
        <dbReference type="Pfam" id="PF09836"/>
    </source>
</evidence>
<feature type="domain" description="Putative DNA-binding" evidence="1">
    <location>
        <begin position="3"/>
        <end position="85"/>
    </location>
</feature>
<dbReference type="InterPro" id="IPR018640">
    <property type="entry name" value="DUF2063"/>
</dbReference>